<evidence type="ECO:0000259" key="3">
    <source>
        <dbReference type="PROSITE" id="PS50222"/>
    </source>
</evidence>
<accession>L1IRA2</accession>
<dbReference type="AlphaFoldDB" id="L1IRA2"/>
<evidence type="ECO:0000256" key="1">
    <source>
        <dbReference type="ARBA" id="ARBA00022737"/>
    </source>
</evidence>
<dbReference type="PaxDb" id="55529-EKX38429"/>
<reference evidence="4 6" key="1">
    <citation type="journal article" date="2012" name="Nature">
        <title>Algal genomes reveal evolutionary mosaicism and the fate of nucleomorphs.</title>
        <authorList>
            <consortium name="DOE Joint Genome Institute"/>
            <person name="Curtis B.A."/>
            <person name="Tanifuji G."/>
            <person name="Burki F."/>
            <person name="Gruber A."/>
            <person name="Irimia M."/>
            <person name="Maruyama S."/>
            <person name="Arias M.C."/>
            <person name="Ball S.G."/>
            <person name="Gile G.H."/>
            <person name="Hirakawa Y."/>
            <person name="Hopkins J.F."/>
            <person name="Kuo A."/>
            <person name="Rensing S.A."/>
            <person name="Schmutz J."/>
            <person name="Symeonidi A."/>
            <person name="Elias M."/>
            <person name="Eveleigh R.J."/>
            <person name="Herman E.K."/>
            <person name="Klute M.J."/>
            <person name="Nakayama T."/>
            <person name="Obornik M."/>
            <person name="Reyes-Prieto A."/>
            <person name="Armbrust E.V."/>
            <person name="Aves S.J."/>
            <person name="Beiko R.G."/>
            <person name="Coutinho P."/>
            <person name="Dacks J.B."/>
            <person name="Durnford D.G."/>
            <person name="Fast N.M."/>
            <person name="Green B.R."/>
            <person name="Grisdale C.J."/>
            <person name="Hempel F."/>
            <person name="Henrissat B."/>
            <person name="Hoppner M.P."/>
            <person name="Ishida K."/>
            <person name="Kim E."/>
            <person name="Koreny L."/>
            <person name="Kroth P.G."/>
            <person name="Liu Y."/>
            <person name="Malik S.B."/>
            <person name="Maier U.G."/>
            <person name="McRose D."/>
            <person name="Mock T."/>
            <person name="Neilson J.A."/>
            <person name="Onodera N.T."/>
            <person name="Poole A.M."/>
            <person name="Pritham E.J."/>
            <person name="Richards T.A."/>
            <person name="Rocap G."/>
            <person name="Roy S.W."/>
            <person name="Sarai C."/>
            <person name="Schaack S."/>
            <person name="Shirato S."/>
            <person name="Slamovits C.H."/>
            <person name="Spencer D.F."/>
            <person name="Suzuki S."/>
            <person name="Worden A.Z."/>
            <person name="Zauner S."/>
            <person name="Barry K."/>
            <person name="Bell C."/>
            <person name="Bharti A.K."/>
            <person name="Crow J.A."/>
            <person name="Grimwood J."/>
            <person name="Kramer R."/>
            <person name="Lindquist E."/>
            <person name="Lucas S."/>
            <person name="Salamov A."/>
            <person name="McFadden G.I."/>
            <person name="Lane C.E."/>
            <person name="Keeling P.J."/>
            <person name="Gray M.W."/>
            <person name="Grigoriev I.V."/>
            <person name="Archibald J.M."/>
        </authorList>
    </citation>
    <scope>NUCLEOTIDE SEQUENCE</scope>
    <source>
        <strain evidence="4 6">CCMP2712</strain>
    </source>
</reference>
<keyword evidence="1" id="KW-0677">Repeat</keyword>
<dbReference type="SUPFAM" id="SSF47473">
    <property type="entry name" value="EF-hand"/>
    <property type="match status" value="1"/>
</dbReference>
<dbReference type="GeneID" id="17295236"/>
<keyword evidence="6" id="KW-1185">Reference proteome</keyword>
<feature type="domain" description="EF-hand" evidence="3">
    <location>
        <begin position="87"/>
        <end position="122"/>
    </location>
</feature>
<gene>
    <name evidence="4" type="ORF">GUITHDRAFT_46325</name>
</gene>
<evidence type="ECO:0000313" key="5">
    <source>
        <dbReference type="EnsemblProtists" id="EKX38429"/>
    </source>
</evidence>
<dbReference type="PROSITE" id="PS00018">
    <property type="entry name" value="EF_HAND_1"/>
    <property type="match status" value="1"/>
</dbReference>
<dbReference type="Proteomes" id="UP000011087">
    <property type="component" value="Unassembled WGS sequence"/>
</dbReference>
<dbReference type="OrthoDB" id="186625at2759"/>
<dbReference type="KEGG" id="gtt:GUITHDRAFT_46325"/>
<organism evidence="4">
    <name type="scientific">Guillardia theta (strain CCMP2712)</name>
    <name type="common">Cryptophyte</name>
    <dbReference type="NCBI Taxonomy" id="905079"/>
    <lineage>
        <taxon>Eukaryota</taxon>
        <taxon>Cryptophyceae</taxon>
        <taxon>Pyrenomonadales</taxon>
        <taxon>Geminigeraceae</taxon>
        <taxon>Guillardia</taxon>
    </lineage>
</organism>
<dbReference type="SMART" id="SM00054">
    <property type="entry name" value="EFh"/>
    <property type="match status" value="3"/>
</dbReference>
<protein>
    <recommendedName>
        <fullName evidence="3">EF-hand domain-containing protein</fullName>
    </recommendedName>
</protein>
<dbReference type="RefSeq" id="XP_005825409.1">
    <property type="nucleotide sequence ID" value="XM_005825352.1"/>
</dbReference>
<dbReference type="Gene3D" id="1.10.238.10">
    <property type="entry name" value="EF-hand"/>
    <property type="match status" value="2"/>
</dbReference>
<dbReference type="InterPro" id="IPR050145">
    <property type="entry name" value="Centrin_CML-like"/>
</dbReference>
<dbReference type="Pfam" id="PF13499">
    <property type="entry name" value="EF-hand_7"/>
    <property type="match status" value="1"/>
</dbReference>
<dbReference type="InterPro" id="IPR002048">
    <property type="entry name" value="EF_hand_dom"/>
</dbReference>
<dbReference type="PANTHER" id="PTHR23050">
    <property type="entry name" value="CALCIUM BINDING PROTEIN"/>
    <property type="match status" value="1"/>
</dbReference>
<proteinExistence type="predicted"/>
<dbReference type="InterPro" id="IPR011992">
    <property type="entry name" value="EF-hand-dom_pair"/>
</dbReference>
<feature type="non-terminal residue" evidence="4">
    <location>
        <position position="1"/>
    </location>
</feature>
<dbReference type="EnsemblProtists" id="EKX38429">
    <property type="protein sequence ID" value="EKX38429"/>
    <property type="gene ID" value="GUITHDRAFT_46325"/>
</dbReference>
<dbReference type="InterPro" id="IPR018247">
    <property type="entry name" value="EF_Hand_1_Ca_BS"/>
</dbReference>
<dbReference type="EMBL" id="JH993048">
    <property type="protein sequence ID" value="EKX38429.1"/>
    <property type="molecule type" value="Genomic_DNA"/>
</dbReference>
<keyword evidence="2" id="KW-0106">Calcium</keyword>
<dbReference type="STRING" id="905079.L1IRA2"/>
<dbReference type="CDD" id="cd00051">
    <property type="entry name" value="EFh"/>
    <property type="match status" value="1"/>
</dbReference>
<evidence type="ECO:0000313" key="4">
    <source>
        <dbReference type="EMBL" id="EKX38429.1"/>
    </source>
</evidence>
<reference evidence="5" key="3">
    <citation type="submission" date="2016-03" db="UniProtKB">
        <authorList>
            <consortium name="EnsemblProtists"/>
        </authorList>
    </citation>
    <scope>IDENTIFICATION</scope>
</reference>
<evidence type="ECO:0000256" key="2">
    <source>
        <dbReference type="ARBA" id="ARBA00022837"/>
    </source>
</evidence>
<reference evidence="6" key="2">
    <citation type="submission" date="2012-11" db="EMBL/GenBank/DDBJ databases">
        <authorList>
            <person name="Kuo A."/>
            <person name="Curtis B.A."/>
            <person name="Tanifuji G."/>
            <person name="Burki F."/>
            <person name="Gruber A."/>
            <person name="Irimia M."/>
            <person name="Maruyama S."/>
            <person name="Arias M.C."/>
            <person name="Ball S.G."/>
            <person name="Gile G.H."/>
            <person name="Hirakawa Y."/>
            <person name="Hopkins J.F."/>
            <person name="Rensing S.A."/>
            <person name="Schmutz J."/>
            <person name="Symeonidi A."/>
            <person name="Elias M."/>
            <person name="Eveleigh R.J."/>
            <person name="Herman E.K."/>
            <person name="Klute M.J."/>
            <person name="Nakayama T."/>
            <person name="Obornik M."/>
            <person name="Reyes-Prieto A."/>
            <person name="Armbrust E.V."/>
            <person name="Aves S.J."/>
            <person name="Beiko R.G."/>
            <person name="Coutinho P."/>
            <person name="Dacks J.B."/>
            <person name="Durnford D.G."/>
            <person name="Fast N.M."/>
            <person name="Green B.R."/>
            <person name="Grisdale C."/>
            <person name="Hempe F."/>
            <person name="Henrissat B."/>
            <person name="Hoppner M.P."/>
            <person name="Ishida K.-I."/>
            <person name="Kim E."/>
            <person name="Koreny L."/>
            <person name="Kroth P.G."/>
            <person name="Liu Y."/>
            <person name="Malik S.-B."/>
            <person name="Maier U.G."/>
            <person name="McRose D."/>
            <person name="Mock T."/>
            <person name="Neilson J.A."/>
            <person name="Onodera N.T."/>
            <person name="Poole A.M."/>
            <person name="Pritham E.J."/>
            <person name="Richards T.A."/>
            <person name="Rocap G."/>
            <person name="Roy S.W."/>
            <person name="Sarai C."/>
            <person name="Schaack S."/>
            <person name="Shirato S."/>
            <person name="Slamovits C.H."/>
            <person name="Spencer D.F."/>
            <person name="Suzuki S."/>
            <person name="Worden A.Z."/>
            <person name="Zauner S."/>
            <person name="Barry K."/>
            <person name="Bell C."/>
            <person name="Bharti A.K."/>
            <person name="Crow J.A."/>
            <person name="Grimwood J."/>
            <person name="Kramer R."/>
            <person name="Lindquist E."/>
            <person name="Lucas S."/>
            <person name="Salamov A."/>
            <person name="McFadden G.I."/>
            <person name="Lane C.E."/>
            <person name="Keeling P.J."/>
            <person name="Gray M.W."/>
            <person name="Grigoriev I.V."/>
            <person name="Archibald J.M."/>
        </authorList>
    </citation>
    <scope>NUCLEOTIDE SEQUENCE</scope>
    <source>
        <strain evidence="6">CCMP2712</strain>
    </source>
</reference>
<feature type="domain" description="EF-hand" evidence="3">
    <location>
        <begin position="3"/>
        <end position="38"/>
    </location>
</feature>
<dbReference type="GO" id="GO:0005509">
    <property type="term" value="F:calcium ion binding"/>
    <property type="evidence" value="ECO:0007669"/>
    <property type="project" value="InterPro"/>
</dbReference>
<evidence type="ECO:0000313" key="6">
    <source>
        <dbReference type="Proteomes" id="UP000011087"/>
    </source>
</evidence>
<feature type="non-terminal residue" evidence="4">
    <location>
        <position position="154"/>
    </location>
</feature>
<dbReference type="OMA" id="HFIFTIR"/>
<dbReference type="eggNOG" id="KOG0027">
    <property type="taxonomic scope" value="Eukaryota"/>
</dbReference>
<feature type="domain" description="EF-hand" evidence="3">
    <location>
        <begin position="123"/>
        <end position="154"/>
    </location>
</feature>
<name>L1IRA2_GUITC</name>
<dbReference type="HOGENOM" id="CLU_061288_18_2_1"/>
<dbReference type="FunFam" id="1.10.238.10:FF:000001">
    <property type="entry name" value="Calmodulin 1"/>
    <property type="match status" value="1"/>
</dbReference>
<dbReference type="PROSITE" id="PS50222">
    <property type="entry name" value="EF_HAND_2"/>
    <property type="match status" value="3"/>
</dbReference>
<sequence length="154" mass="17467">TKHRLLRAKRMFALLDVDKAGFLDCQKLTNFLQHNTINFLPERLSTIMDVVVGSGKDISMEKFLLLMGFEGVQEADLESIELQERRARLQEAVTTFHTFDEDGSGTIDTSELTGIMKTMGQKMTQEEVEHMFSLADKHGTGEIDFENFCECLLA</sequence>